<evidence type="ECO:0000256" key="4">
    <source>
        <dbReference type="ARBA" id="ARBA00023163"/>
    </source>
</evidence>
<comment type="caution">
    <text evidence="7">The sequence shown here is derived from an EMBL/GenBank/DDBJ whole genome shotgun (WGS) entry which is preliminary data.</text>
</comment>
<keyword evidence="4" id="KW-0804">Transcription</keyword>
<evidence type="ECO:0000313" key="8">
    <source>
        <dbReference type="Proteomes" id="UP000800303"/>
    </source>
</evidence>
<evidence type="ECO:0000256" key="2">
    <source>
        <dbReference type="ARBA" id="ARBA00023015"/>
    </source>
</evidence>
<name>A0ABX0F7Y5_9BACL</name>
<keyword evidence="8" id="KW-1185">Reference proteome</keyword>
<keyword evidence="1" id="KW-0678">Repressor</keyword>
<reference evidence="7 8" key="1">
    <citation type="submission" date="2020-01" db="EMBL/GenBank/DDBJ databases">
        <title>Polyphasic characterisation and genomic insights into a novel alkali tolerant bacterium VR-M41.</title>
        <authorList>
            <person name="Vemuluri V.R."/>
        </authorList>
    </citation>
    <scope>NUCLEOTIDE SEQUENCE [LARGE SCALE GENOMIC DNA]</scope>
    <source>
        <strain evidence="7 8">VR-M41</strain>
    </source>
</reference>
<dbReference type="Gene3D" id="1.10.357.10">
    <property type="entry name" value="Tetracycline Repressor, domain 2"/>
    <property type="match status" value="1"/>
</dbReference>
<dbReference type="InterPro" id="IPR009057">
    <property type="entry name" value="Homeodomain-like_sf"/>
</dbReference>
<dbReference type="InterPro" id="IPR001647">
    <property type="entry name" value="HTH_TetR"/>
</dbReference>
<gene>
    <name evidence="7" type="ORF">GYN08_17290</name>
</gene>
<dbReference type="PROSITE" id="PS50977">
    <property type="entry name" value="HTH_TETR_2"/>
    <property type="match status" value="1"/>
</dbReference>
<dbReference type="Pfam" id="PF02909">
    <property type="entry name" value="TetR_C_1"/>
    <property type="match status" value="1"/>
</dbReference>
<feature type="DNA-binding region" description="H-T-H motif" evidence="5">
    <location>
        <begin position="30"/>
        <end position="49"/>
    </location>
</feature>
<evidence type="ECO:0000256" key="1">
    <source>
        <dbReference type="ARBA" id="ARBA00022491"/>
    </source>
</evidence>
<evidence type="ECO:0000313" key="7">
    <source>
        <dbReference type="EMBL" id="NGZ77063.1"/>
    </source>
</evidence>
<evidence type="ECO:0000256" key="5">
    <source>
        <dbReference type="PROSITE-ProRule" id="PRU00335"/>
    </source>
</evidence>
<evidence type="ECO:0000259" key="6">
    <source>
        <dbReference type="PROSITE" id="PS50977"/>
    </source>
</evidence>
<accession>A0ABX0F7Y5</accession>
<keyword evidence="2" id="KW-0805">Transcription regulation</keyword>
<dbReference type="RefSeq" id="WP_166276758.1">
    <property type="nucleotide sequence ID" value="NZ_JAAFGS010000006.1"/>
</dbReference>
<dbReference type="PANTHER" id="PTHR30055:SF151">
    <property type="entry name" value="TRANSCRIPTIONAL REGULATORY PROTEIN"/>
    <property type="match status" value="1"/>
</dbReference>
<dbReference type="SUPFAM" id="SSF46689">
    <property type="entry name" value="Homeodomain-like"/>
    <property type="match status" value="1"/>
</dbReference>
<sequence length="230" mass="26665">MKKQQPQISEDRIVEASWELLKEGEIEKFSMRKLADRLGIQAPSLYWHFKSKQDLYQRLAGRIAKKITEEFRAEGDWRQQLAELAAAMRNVLERYPCATQLMMMTLPHEPDNIRLTNRMLLCLEPTPLAPEQRFQAILTLTNYVFHFVLDNEQHQRAVSALVQEKETVPYGEMSELLDGMSEEDAGLFRKLFKNGLFELMGTDKAFDFGVKLILLGIEQVIEEQEAQSEV</sequence>
<dbReference type="Pfam" id="PF00440">
    <property type="entry name" value="TetR_N"/>
    <property type="match status" value="1"/>
</dbReference>
<dbReference type="PRINTS" id="PR00455">
    <property type="entry name" value="HTHTETR"/>
</dbReference>
<dbReference type="InterPro" id="IPR036271">
    <property type="entry name" value="Tet_transcr_reg_TetR-rel_C_sf"/>
</dbReference>
<evidence type="ECO:0000256" key="3">
    <source>
        <dbReference type="ARBA" id="ARBA00023125"/>
    </source>
</evidence>
<dbReference type="PRINTS" id="PR00400">
    <property type="entry name" value="TETREPRESSOR"/>
</dbReference>
<dbReference type="InterPro" id="IPR003012">
    <property type="entry name" value="Tet_transcr_reg_TetR"/>
</dbReference>
<feature type="domain" description="HTH tetR-type" evidence="6">
    <location>
        <begin position="7"/>
        <end position="67"/>
    </location>
</feature>
<proteinExistence type="predicted"/>
<dbReference type="InterPro" id="IPR050109">
    <property type="entry name" value="HTH-type_TetR-like_transc_reg"/>
</dbReference>
<dbReference type="InterPro" id="IPR004111">
    <property type="entry name" value="Repressor_TetR_C"/>
</dbReference>
<dbReference type="SUPFAM" id="SSF48498">
    <property type="entry name" value="Tetracyclin repressor-like, C-terminal domain"/>
    <property type="match status" value="1"/>
</dbReference>
<dbReference type="Proteomes" id="UP000800303">
    <property type="component" value="Unassembled WGS sequence"/>
</dbReference>
<protein>
    <submittedName>
        <fullName evidence="7">TetR family transcriptional regulator</fullName>
    </submittedName>
</protein>
<keyword evidence="3 5" id="KW-0238">DNA-binding</keyword>
<dbReference type="Gene3D" id="1.10.10.60">
    <property type="entry name" value="Homeodomain-like"/>
    <property type="match status" value="1"/>
</dbReference>
<organism evidence="7 8">
    <name type="scientific">Saccharibacillus alkalitolerans</name>
    <dbReference type="NCBI Taxonomy" id="2705290"/>
    <lineage>
        <taxon>Bacteria</taxon>
        <taxon>Bacillati</taxon>
        <taxon>Bacillota</taxon>
        <taxon>Bacilli</taxon>
        <taxon>Bacillales</taxon>
        <taxon>Paenibacillaceae</taxon>
        <taxon>Saccharibacillus</taxon>
    </lineage>
</organism>
<dbReference type="PANTHER" id="PTHR30055">
    <property type="entry name" value="HTH-TYPE TRANSCRIPTIONAL REGULATOR RUTR"/>
    <property type="match status" value="1"/>
</dbReference>
<dbReference type="EMBL" id="JAAFGS010000006">
    <property type="protein sequence ID" value="NGZ77063.1"/>
    <property type="molecule type" value="Genomic_DNA"/>
</dbReference>